<evidence type="ECO:0000313" key="2">
    <source>
        <dbReference type="Proteomes" id="UP000325606"/>
    </source>
</evidence>
<dbReference type="EMBL" id="CP044222">
    <property type="protein sequence ID" value="QEW06372.1"/>
    <property type="molecule type" value="Genomic_DNA"/>
</dbReference>
<protein>
    <submittedName>
        <fullName evidence="1">Uncharacterized protein</fullName>
    </submittedName>
</protein>
<dbReference type="Proteomes" id="UP000325606">
    <property type="component" value="Chromosome"/>
</dbReference>
<keyword evidence="2" id="KW-1185">Reference proteome</keyword>
<accession>A0A5J6LDR0</accession>
<name>A0A5J6LDR0_9GAMM</name>
<dbReference type="RefSeq" id="WP_151054649.1">
    <property type="nucleotide sequence ID" value="NZ_CP044222.1"/>
</dbReference>
<organism evidence="1 2">
    <name type="scientific">Nitrincola iocasae</name>
    <dbReference type="NCBI Taxonomy" id="2614693"/>
    <lineage>
        <taxon>Bacteria</taxon>
        <taxon>Pseudomonadati</taxon>
        <taxon>Pseudomonadota</taxon>
        <taxon>Gammaproteobacteria</taxon>
        <taxon>Oceanospirillales</taxon>
        <taxon>Oceanospirillaceae</taxon>
        <taxon>Nitrincola</taxon>
    </lineage>
</organism>
<dbReference type="KEGG" id="nik:F5I99_07550"/>
<evidence type="ECO:0000313" key="1">
    <source>
        <dbReference type="EMBL" id="QEW06372.1"/>
    </source>
</evidence>
<dbReference type="AlphaFoldDB" id="A0A5J6LDR0"/>
<gene>
    <name evidence="1" type="ORF">F5I99_07550</name>
</gene>
<proteinExistence type="predicted"/>
<reference evidence="1 2" key="1">
    <citation type="submission" date="2019-09" db="EMBL/GenBank/DDBJ databases">
        <title>Nitrincola iocasae sp. nov., a bacterium isolated from the sediment collected at a cold seep field in South China Sea.</title>
        <authorList>
            <person name="Zhang H."/>
            <person name="Wang H."/>
            <person name="Li C."/>
        </authorList>
    </citation>
    <scope>NUCLEOTIDE SEQUENCE [LARGE SCALE GENOMIC DNA]</scope>
    <source>
        <strain evidence="1 2">KXZD1103</strain>
    </source>
</reference>
<sequence length="78" mass="8448">MTYQSVIDALSSTKQRLLTMQKPSAPIDEIVSMGCRGCLDATAPEAQRIEMANLVLEILNLVQPPPRSFPGGTASRCE</sequence>